<name>Q6ARD4_DESPS</name>
<evidence type="ECO:0000259" key="4">
    <source>
        <dbReference type="PROSITE" id="PS50296"/>
    </source>
</evidence>
<dbReference type="PANTHER" id="PTHR12789">
    <property type="entry name" value="DENSITY-REGULATED PROTEIN HOMOLOG"/>
    <property type="match status" value="1"/>
</dbReference>
<dbReference type="RefSeq" id="WP_011187606.1">
    <property type="nucleotide sequence ID" value="NC_006138.1"/>
</dbReference>
<accession>Q6ARD4</accession>
<dbReference type="HOGENOM" id="CLU_082805_4_0_7"/>
<dbReference type="CDD" id="cd11567">
    <property type="entry name" value="YciH_like"/>
    <property type="match status" value="1"/>
</dbReference>
<dbReference type="EMBL" id="CR522870">
    <property type="protein sequence ID" value="CAG35090.1"/>
    <property type="molecule type" value="Genomic_DNA"/>
</dbReference>
<dbReference type="GO" id="GO:0001731">
    <property type="term" value="P:formation of translation preinitiation complex"/>
    <property type="evidence" value="ECO:0007669"/>
    <property type="project" value="TreeGrafter"/>
</dbReference>
<dbReference type="KEGG" id="dps:DP0361"/>
<dbReference type="InterPro" id="IPR001950">
    <property type="entry name" value="SUI1"/>
</dbReference>
<organism evidence="5 6">
    <name type="scientific">Desulfotalea psychrophila (strain LSv54 / DSM 12343)</name>
    <dbReference type="NCBI Taxonomy" id="177439"/>
    <lineage>
        <taxon>Bacteria</taxon>
        <taxon>Pseudomonadati</taxon>
        <taxon>Thermodesulfobacteriota</taxon>
        <taxon>Desulfobulbia</taxon>
        <taxon>Desulfobulbales</taxon>
        <taxon>Desulfocapsaceae</taxon>
        <taxon>Desulfotalea</taxon>
    </lineage>
</organism>
<dbReference type="eggNOG" id="COG0023">
    <property type="taxonomic scope" value="Bacteria"/>
</dbReference>
<evidence type="ECO:0000256" key="2">
    <source>
        <dbReference type="ARBA" id="ARBA00022845"/>
    </source>
</evidence>
<dbReference type="InterPro" id="IPR005872">
    <property type="entry name" value="SUI1_arc_bac"/>
</dbReference>
<evidence type="ECO:0000313" key="6">
    <source>
        <dbReference type="Proteomes" id="UP000000602"/>
    </source>
</evidence>
<evidence type="ECO:0000256" key="1">
    <source>
        <dbReference type="ARBA" id="ARBA00005422"/>
    </source>
</evidence>
<sequence>MKNVKNKGLVYSTEVGKVCPKCGHPVKACRCSQGKTVIAIDGVVRVSRQSKGRKGAGVTLVTGLPLVEADLKKYAKQLKQKCGSGGTVKGGVIEIQGDHRSLLLDYLLSSGYKAKLAGG</sequence>
<keyword evidence="2" id="KW-0810">Translation regulation</keyword>
<comment type="similarity">
    <text evidence="1">Belongs to the SUI1 family.</text>
</comment>
<dbReference type="Proteomes" id="UP000000602">
    <property type="component" value="Chromosome"/>
</dbReference>
<dbReference type="FunFam" id="3.30.780.10:FF:000002">
    <property type="entry name" value="Stress response translation initiation inhibitor"/>
    <property type="match status" value="1"/>
</dbReference>
<dbReference type="PANTHER" id="PTHR12789:SF0">
    <property type="entry name" value="DENSITY-REGULATED PROTEIN"/>
    <property type="match status" value="1"/>
</dbReference>
<dbReference type="InterPro" id="IPR050318">
    <property type="entry name" value="DENR/SUI1_TIF"/>
</dbReference>
<dbReference type="Pfam" id="PF01253">
    <property type="entry name" value="SUI1"/>
    <property type="match status" value="1"/>
</dbReference>
<keyword evidence="3" id="KW-0648">Protein biosynthesis</keyword>
<reference evidence="6" key="1">
    <citation type="journal article" date="2004" name="Environ. Microbiol.">
        <title>The genome of Desulfotalea psychrophila, a sulfate-reducing bacterium from permanently cold Arctic sediments.</title>
        <authorList>
            <person name="Rabus R."/>
            <person name="Ruepp A."/>
            <person name="Frickey T."/>
            <person name="Rattei T."/>
            <person name="Fartmann B."/>
            <person name="Stark M."/>
            <person name="Bauer M."/>
            <person name="Zibat A."/>
            <person name="Lombardot T."/>
            <person name="Becker I."/>
            <person name="Amann J."/>
            <person name="Gellner K."/>
            <person name="Teeling H."/>
            <person name="Leuschner W.D."/>
            <person name="Gloeckner F.-O."/>
            <person name="Lupas A.N."/>
            <person name="Amann R."/>
            <person name="Klenk H.-P."/>
        </authorList>
    </citation>
    <scope>NUCLEOTIDE SEQUENCE [LARGE SCALE GENOMIC DNA]</scope>
    <source>
        <strain evidence="6">DSM 12343 / LSv54</strain>
    </source>
</reference>
<gene>
    <name evidence="5" type="ordered locus">DP0361</name>
</gene>
<dbReference type="AlphaFoldDB" id="Q6ARD4"/>
<dbReference type="SUPFAM" id="SSF55159">
    <property type="entry name" value="eIF1-like"/>
    <property type="match status" value="1"/>
</dbReference>
<dbReference type="InterPro" id="IPR036877">
    <property type="entry name" value="SUI1_dom_sf"/>
</dbReference>
<dbReference type="PROSITE" id="PS50296">
    <property type="entry name" value="SUI1"/>
    <property type="match status" value="1"/>
</dbReference>
<dbReference type="GO" id="GO:0006417">
    <property type="term" value="P:regulation of translation"/>
    <property type="evidence" value="ECO:0007669"/>
    <property type="project" value="UniProtKB-KW"/>
</dbReference>
<dbReference type="OrthoDB" id="9792915at2"/>
<feature type="domain" description="SUI1" evidence="4">
    <location>
        <begin position="45"/>
        <end position="111"/>
    </location>
</feature>
<dbReference type="NCBIfam" id="NF005297">
    <property type="entry name" value="PRK06824.1"/>
    <property type="match status" value="1"/>
</dbReference>
<dbReference type="STRING" id="177439.DP0361"/>
<protein>
    <recommendedName>
        <fullName evidence="4">SUI1 domain-containing protein</fullName>
    </recommendedName>
</protein>
<proteinExistence type="inferred from homology"/>
<dbReference type="GO" id="GO:0003743">
    <property type="term" value="F:translation initiation factor activity"/>
    <property type="evidence" value="ECO:0007669"/>
    <property type="project" value="InterPro"/>
</dbReference>
<dbReference type="GO" id="GO:0002188">
    <property type="term" value="P:translation reinitiation"/>
    <property type="evidence" value="ECO:0007669"/>
    <property type="project" value="TreeGrafter"/>
</dbReference>
<evidence type="ECO:0000313" key="5">
    <source>
        <dbReference type="EMBL" id="CAG35090.1"/>
    </source>
</evidence>
<dbReference type="GO" id="GO:0003729">
    <property type="term" value="F:mRNA binding"/>
    <property type="evidence" value="ECO:0007669"/>
    <property type="project" value="TreeGrafter"/>
</dbReference>
<dbReference type="Gene3D" id="3.30.780.10">
    <property type="entry name" value="SUI1-like domain"/>
    <property type="match status" value="1"/>
</dbReference>
<evidence type="ECO:0000256" key="3">
    <source>
        <dbReference type="ARBA" id="ARBA00022917"/>
    </source>
</evidence>
<dbReference type="PIRSF" id="PIRSF037511">
    <property type="entry name" value="Transl_init_SUI1_pro"/>
    <property type="match status" value="1"/>
</dbReference>
<keyword evidence="6" id="KW-1185">Reference proteome</keyword>